<dbReference type="InterPro" id="IPR036397">
    <property type="entry name" value="RNaseH_sf"/>
</dbReference>
<dbReference type="InterPro" id="IPR012337">
    <property type="entry name" value="RNaseH-like_sf"/>
</dbReference>
<dbReference type="InterPro" id="IPR025948">
    <property type="entry name" value="HTH-like_dom"/>
</dbReference>
<dbReference type="GO" id="GO:0006313">
    <property type="term" value="P:DNA transposition"/>
    <property type="evidence" value="ECO:0007669"/>
    <property type="project" value="InterPro"/>
</dbReference>
<feature type="coiled-coil region" evidence="1">
    <location>
        <begin position="67"/>
        <end position="101"/>
    </location>
</feature>
<dbReference type="InterPro" id="IPR002514">
    <property type="entry name" value="Transposase_8"/>
</dbReference>
<dbReference type="InterPro" id="IPR001584">
    <property type="entry name" value="Integrase_cat-core"/>
</dbReference>
<gene>
    <name evidence="5" type="ORF">KMZ29_00555</name>
    <name evidence="6" type="ORF">KMZ29_09750</name>
    <name evidence="3" type="ORF">KMZ29_16940</name>
    <name evidence="4" type="ORF">KMZ29_24255</name>
</gene>
<dbReference type="EMBL" id="CP076134">
    <property type="protein sequence ID" value="QWG13281.1"/>
    <property type="molecule type" value="Genomic_DNA"/>
</dbReference>
<evidence type="ECO:0000313" key="3">
    <source>
        <dbReference type="EMBL" id="QWG11418.1"/>
    </source>
</evidence>
<dbReference type="PANTHER" id="PTHR46889:SF4">
    <property type="entry name" value="TRANSPOSASE INSO FOR INSERTION SEQUENCE ELEMENT IS911B-RELATED"/>
    <property type="match status" value="1"/>
</dbReference>
<protein>
    <submittedName>
        <fullName evidence="4">IS3 family transposase</fullName>
    </submittedName>
</protein>
<dbReference type="Pfam" id="PF01527">
    <property type="entry name" value="HTH_Tnp_1"/>
    <property type="match status" value="1"/>
</dbReference>
<evidence type="ECO:0000313" key="7">
    <source>
        <dbReference type="Proteomes" id="UP000680839"/>
    </source>
</evidence>
<dbReference type="GO" id="GO:0015074">
    <property type="term" value="P:DNA integration"/>
    <property type="evidence" value="ECO:0007669"/>
    <property type="project" value="InterPro"/>
</dbReference>
<evidence type="ECO:0000313" key="5">
    <source>
        <dbReference type="EMBL" id="QWG13281.1"/>
    </source>
</evidence>
<dbReference type="PROSITE" id="PS50994">
    <property type="entry name" value="INTEGRASE"/>
    <property type="match status" value="1"/>
</dbReference>
<organism evidence="4 7">
    <name type="scientific">Bradyrhizobium sediminis</name>
    <dbReference type="NCBI Taxonomy" id="2840469"/>
    <lineage>
        <taxon>Bacteria</taxon>
        <taxon>Pseudomonadati</taxon>
        <taxon>Pseudomonadota</taxon>
        <taxon>Alphaproteobacteria</taxon>
        <taxon>Hyphomicrobiales</taxon>
        <taxon>Nitrobacteraceae</taxon>
        <taxon>Bradyrhizobium</taxon>
    </lineage>
</organism>
<dbReference type="InterPro" id="IPR009057">
    <property type="entry name" value="Homeodomain-like_sf"/>
</dbReference>
<dbReference type="SUPFAM" id="SSF46689">
    <property type="entry name" value="Homeodomain-like"/>
    <property type="match status" value="1"/>
</dbReference>
<dbReference type="SUPFAM" id="SSF53098">
    <property type="entry name" value="Ribonuclease H-like"/>
    <property type="match status" value="1"/>
</dbReference>
<evidence type="ECO:0000313" key="6">
    <source>
        <dbReference type="EMBL" id="QWG14909.1"/>
    </source>
</evidence>
<dbReference type="NCBIfam" id="NF033516">
    <property type="entry name" value="transpos_IS3"/>
    <property type="match status" value="1"/>
</dbReference>
<dbReference type="GO" id="GO:0004803">
    <property type="term" value="F:transposase activity"/>
    <property type="evidence" value="ECO:0007669"/>
    <property type="project" value="InterPro"/>
</dbReference>
<name>A0A975RMH2_9BRAD</name>
<accession>A0A975RMH2</accession>
<dbReference type="Proteomes" id="UP000680839">
    <property type="component" value="Chromosome"/>
</dbReference>
<dbReference type="Pfam" id="PF00665">
    <property type="entry name" value="rve"/>
    <property type="match status" value="1"/>
</dbReference>
<dbReference type="EMBL" id="CP076134">
    <property type="protein sequence ID" value="QWG12764.1"/>
    <property type="molecule type" value="Genomic_DNA"/>
</dbReference>
<dbReference type="EMBL" id="CP076134">
    <property type="protein sequence ID" value="QWG11418.1"/>
    <property type="molecule type" value="Genomic_DNA"/>
</dbReference>
<feature type="domain" description="Integrase catalytic" evidence="2">
    <location>
        <begin position="226"/>
        <end position="389"/>
    </location>
</feature>
<evidence type="ECO:0000259" key="2">
    <source>
        <dbReference type="PROSITE" id="PS50994"/>
    </source>
</evidence>
<evidence type="ECO:0000313" key="4">
    <source>
        <dbReference type="EMBL" id="QWG12764.1"/>
    </source>
</evidence>
<dbReference type="EMBL" id="CP076134">
    <property type="protein sequence ID" value="QWG14909.1"/>
    <property type="molecule type" value="Genomic_DNA"/>
</dbReference>
<dbReference type="Gene3D" id="1.10.10.60">
    <property type="entry name" value="Homeodomain-like"/>
    <property type="match status" value="1"/>
</dbReference>
<reference evidence="4" key="1">
    <citation type="submission" date="2021-06" db="EMBL/GenBank/DDBJ databases">
        <title>Bradyrhizobium sp. S2-20-1 Genome sequencing.</title>
        <authorList>
            <person name="Jin L."/>
        </authorList>
    </citation>
    <scope>NUCLEOTIDE SEQUENCE</scope>
    <source>
        <strain evidence="4">S2-20-1</strain>
    </source>
</reference>
<dbReference type="Gene3D" id="3.30.420.10">
    <property type="entry name" value="Ribonuclease H-like superfamily/Ribonuclease H"/>
    <property type="match status" value="1"/>
</dbReference>
<dbReference type="Pfam" id="PF13333">
    <property type="entry name" value="rve_2"/>
    <property type="match status" value="1"/>
</dbReference>
<proteinExistence type="predicted"/>
<dbReference type="Pfam" id="PF13276">
    <property type="entry name" value="HTH_21"/>
    <property type="match status" value="1"/>
</dbReference>
<sequence length="389" mass="44679">MERQRRSFTEEYKRQAVELVASSRRSVTSVAKELGLRDSVLRRWVDKFRQGPTSAAWRPTTQATPMSADQASEIARLRQENERLRMERDILKKSIANLCRNPDMSFRFIEDHRDTYPVRLMCAVLEVSPAGYYAWRDRPVSERTKSNATLLAAIRQVHQDSSGRYGSPRVHTVLRRQGRGASRGRIERMMRRHGIRAIMAPPRRVRTTDSRHDLPIAPNLIARDFTAPAPNRVWLADITYIPTAEGWLYLAAVMDLFSRKIVGWAMRDHMQVELASAALTMAIQQQRPQAGLIHHSDRGVQYASHAYRNTLTAAGITASMSRKADCYDNAPMESFFHTLKTELVHHRNYKTRAEAQRDIFTFIEGFYNRTRLHSAIGYIAPIEMELKAA</sequence>
<keyword evidence="1" id="KW-0175">Coiled coil</keyword>
<evidence type="ECO:0000256" key="1">
    <source>
        <dbReference type="SAM" id="Coils"/>
    </source>
</evidence>
<dbReference type="GO" id="GO:0003677">
    <property type="term" value="F:DNA binding"/>
    <property type="evidence" value="ECO:0007669"/>
    <property type="project" value="InterPro"/>
</dbReference>
<dbReference type="InterPro" id="IPR048020">
    <property type="entry name" value="Transpos_IS3"/>
</dbReference>
<dbReference type="RefSeq" id="WP_215620298.1">
    <property type="nucleotide sequence ID" value="NZ_CP076134.1"/>
</dbReference>
<dbReference type="InterPro" id="IPR050900">
    <property type="entry name" value="Transposase_IS3/IS150/IS904"/>
</dbReference>
<dbReference type="AlphaFoldDB" id="A0A975RMH2"/>
<dbReference type="PANTHER" id="PTHR46889">
    <property type="entry name" value="TRANSPOSASE INSF FOR INSERTION SEQUENCE IS3B-RELATED"/>
    <property type="match status" value="1"/>
</dbReference>